<name>A0A9E7R6Z8_9EURY</name>
<dbReference type="Proteomes" id="UP001057580">
    <property type="component" value="Chromosome"/>
</dbReference>
<keyword evidence="2" id="KW-1185">Reference proteome</keyword>
<dbReference type="EMBL" id="CP104003">
    <property type="protein sequence ID" value="UWM55840.1"/>
    <property type="molecule type" value="Genomic_DNA"/>
</dbReference>
<dbReference type="KEGG" id="ssai:N0B31_06025"/>
<dbReference type="RefSeq" id="WP_260594951.1">
    <property type="nucleotide sequence ID" value="NZ_CP104003.1"/>
</dbReference>
<protein>
    <recommendedName>
        <fullName evidence="3">Antibiotic biosynthesis monooxygenase</fullName>
    </recommendedName>
</protein>
<sequence>MYLVTFEFVQERVDDEWRALNDRVQEAAESNPAYAGRDVWHRGDRTLVAYRWETAEGLQRFREHPVHREAKARYEEWYGGFEVTIAEVLTEYGDGGLDGEE</sequence>
<evidence type="ECO:0000313" key="2">
    <source>
        <dbReference type="Proteomes" id="UP001057580"/>
    </source>
</evidence>
<evidence type="ECO:0000313" key="1">
    <source>
        <dbReference type="EMBL" id="UWM55840.1"/>
    </source>
</evidence>
<dbReference type="Gene3D" id="3.30.70.100">
    <property type="match status" value="1"/>
</dbReference>
<dbReference type="SUPFAM" id="SSF54909">
    <property type="entry name" value="Dimeric alpha+beta barrel"/>
    <property type="match status" value="1"/>
</dbReference>
<dbReference type="GeneID" id="74941961"/>
<proteinExistence type="predicted"/>
<organism evidence="1 2">
    <name type="scientific">Salinirubellus salinus</name>
    <dbReference type="NCBI Taxonomy" id="1364945"/>
    <lineage>
        <taxon>Archaea</taxon>
        <taxon>Methanobacteriati</taxon>
        <taxon>Methanobacteriota</taxon>
        <taxon>Stenosarchaea group</taxon>
        <taxon>Halobacteria</taxon>
        <taxon>Halobacteriales</taxon>
        <taxon>Natronomonadaceae</taxon>
        <taxon>Salinirubellus</taxon>
    </lineage>
</organism>
<dbReference type="AlphaFoldDB" id="A0A9E7R6Z8"/>
<reference evidence="1" key="1">
    <citation type="submission" date="2022-09" db="EMBL/GenBank/DDBJ databases">
        <title>Diverse halophilic archaea isolated from saline environments.</title>
        <authorList>
            <person name="Cui H.-L."/>
        </authorList>
    </citation>
    <scope>NUCLEOTIDE SEQUENCE</scope>
    <source>
        <strain evidence="1">ZS-35-S2</strain>
    </source>
</reference>
<evidence type="ECO:0008006" key="3">
    <source>
        <dbReference type="Google" id="ProtNLM"/>
    </source>
</evidence>
<gene>
    <name evidence="1" type="ORF">N0B31_06025</name>
</gene>
<dbReference type="InterPro" id="IPR011008">
    <property type="entry name" value="Dimeric_a/b-barrel"/>
</dbReference>
<accession>A0A9E7R6Z8</accession>